<gene>
    <name evidence="2" type="ORF">WICANDRAFT_62778</name>
</gene>
<evidence type="ECO:0000313" key="3">
    <source>
        <dbReference type="Proteomes" id="UP000094112"/>
    </source>
</evidence>
<evidence type="ECO:0000256" key="1">
    <source>
        <dbReference type="SAM" id="MobiDB-lite"/>
    </source>
</evidence>
<dbReference type="RefSeq" id="XP_019039420.1">
    <property type="nucleotide sequence ID" value="XM_019183435.1"/>
</dbReference>
<keyword evidence="3" id="KW-1185">Reference proteome</keyword>
<reference evidence="2 3" key="1">
    <citation type="journal article" date="2016" name="Proc. Natl. Acad. Sci. U.S.A.">
        <title>Comparative genomics of biotechnologically important yeasts.</title>
        <authorList>
            <person name="Riley R."/>
            <person name="Haridas S."/>
            <person name="Wolfe K.H."/>
            <person name="Lopes M.R."/>
            <person name="Hittinger C.T."/>
            <person name="Goeker M."/>
            <person name="Salamov A.A."/>
            <person name="Wisecaver J.H."/>
            <person name="Long T.M."/>
            <person name="Calvey C.H."/>
            <person name="Aerts A.L."/>
            <person name="Barry K.W."/>
            <person name="Choi C."/>
            <person name="Clum A."/>
            <person name="Coughlan A.Y."/>
            <person name="Deshpande S."/>
            <person name="Douglass A.P."/>
            <person name="Hanson S.J."/>
            <person name="Klenk H.-P."/>
            <person name="LaButti K.M."/>
            <person name="Lapidus A."/>
            <person name="Lindquist E.A."/>
            <person name="Lipzen A.M."/>
            <person name="Meier-Kolthoff J.P."/>
            <person name="Ohm R.A."/>
            <person name="Otillar R.P."/>
            <person name="Pangilinan J.L."/>
            <person name="Peng Y."/>
            <person name="Rokas A."/>
            <person name="Rosa C.A."/>
            <person name="Scheuner C."/>
            <person name="Sibirny A.A."/>
            <person name="Slot J.C."/>
            <person name="Stielow J.B."/>
            <person name="Sun H."/>
            <person name="Kurtzman C.P."/>
            <person name="Blackwell M."/>
            <person name="Grigoriev I.V."/>
            <person name="Jeffries T.W."/>
        </authorList>
    </citation>
    <scope>NUCLEOTIDE SEQUENCE [LARGE SCALE GENOMIC DNA]</scope>
    <source>
        <strain evidence="3">ATCC 58044 / CBS 1984 / NCYC 433 / NRRL Y-366-8</strain>
    </source>
</reference>
<dbReference type="OrthoDB" id="4070734at2759"/>
<feature type="region of interest" description="Disordered" evidence="1">
    <location>
        <begin position="180"/>
        <end position="258"/>
    </location>
</feature>
<feature type="compositionally biased region" description="Polar residues" evidence="1">
    <location>
        <begin position="203"/>
        <end position="230"/>
    </location>
</feature>
<sequence>MSSIPTFIYKDFEESTTYNYNKVWNWYLNNLKNGEFEQLLHNTKNSTQLDQFIDDLNDGVTLILIIPNIINSTILLQDLLTKFFEQNGSQAPIEVTITNLGLLKQSQSSIIMASSNVINNTDLKSQQFSFGPLSNYNQAVELNSIISGESGYTPSEIDQPIEPTAPTTISSLSHNDMIDDSESSIDSFHPSGSIPPSPKYSLTRVTTIQNDGSLTHVPNTPNSSEINSPLIQVETKESEDIGTTDDEEGKDDVESSSFVGDVESHDVNSVVYSDDSSIESLDYVPSMITARTKKLNVRYKLILNNILFRDENKERRTAIRQNDEDGMCDDWLLYDSNFRMDNLQLLDLRGVLEMMKFDYKKLLFYDLVLEKMDNQQVEEDEDLDEFEGVQENDLNVVEFNGKEEVDEHEDDEEHGDHDDEYGTEGTSIRFTQNELWFNQV</sequence>
<name>A0A1E3P4D9_WICAA</name>
<feature type="compositionally biased region" description="Acidic residues" evidence="1">
    <location>
        <begin position="406"/>
        <end position="422"/>
    </location>
</feature>
<dbReference type="EMBL" id="KV454210">
    <property type="protein sequence ID" value="ODQ60213.1"/>
    <property type="molecule type" value="Genomic_DNA"/>
</dbReference>
<evidence type="ECO:0000313" key="2">
    <source>
        <dbReference type="EMBL" id="ODQ60213.1"/>
    </source>
</evidence>
<dbReference type="Proteomes" id="UP000094112">
    <property type="component" value="Unassembled WGS sequence"/>
</dbReference>
<dbReference type="AlphaFoldDB" id="A0A1E3P4D9"/>
<accession>A0A1E3P4D9</accession>
<protein>
    <submittedName>
        <fullName evidence="2">Uncharacterized protein</fullName>
    </submittedName>
</protein>
<organism evidence="2 3">
    <name type="scientific">Wickerhamomyces anomalus (strain ATCC 58044 / CBS 1984 / NCYC 433 / NRRL Y-366-8)</name>
    <name type="common">Yeast</name>
    <name type="synonym">Hansenula anomala</name>
    <dbReference type="NCBI Taxonomy" id="683960"/>
    <lineage>
        <taxon>Eukaryota</taxon>
        <taxon>Fungi</taxon>
        <taxon>Dikarya</taxon>
        <taxon>Ascomycota</taxon>
        <taxon>Saccharomycotina</taxon>
        <taxon>Saccharomycetes</taxon>
        <taxon>Phaffomycetales</taxon>
        <taxon>Wickerhamomycetaceae</taxon>
        <taxon>Wickerhamomyces</taxon>
    </lineage>
</organism>
<dbReference type="GeneID" id="30200681"/>
<proteinExistence type="predicted"/>
<feature type="region of interest" description="Disordered" evidence="1">
    <location>
        <begin position="400"/>
        <end position="428"/>
    </location>
</feature>
<feature type="compositionally biased region" description="Acidic residues" evidence="1">
    <location>
        <begin position="240"/>
        <end position="251"/>
    </location>
</feature>